<keyword evidence="4" id="KW-1185">Reference proteome</keyword>
<dbReference type="RefSeq" id="WP_219547593.1">
    <property type="nucleotide sequence ID" value="NZ_JAHKRN010000033.1"/>
</dbReference>
<name>A0ABW1BZL2_9ACTN</name>
<feature type="domain" description="NAD(P)-binding" evidence="2">
    <location>
        <begin position="7"/>
        <end position="125"/>
    </location>
</feature>
<dbReference type="InterPro" id="IPR016040">
    <property type="entry name" value="NAD(P)-bd_dom"/>
</dbReference>
<evidence type="ECO:0000259" key="2">
    <source>
        <dbReference type="Pfam" id="PF13460"/>
    </source>
</evidence>
<dbReference type="Proteomes" id="UP001596096">
    <property type="component" value="Unassembled WGS sequence"/>
</dbReference>
<feature type="region of interest" description="Disordered" evidence="1">
    <location>
        <begin position="241"/>
        <end position="280"/>
    </location>
</feature>
<organism evidence="3 4">
    <name type="scientific">Nonomuraea harbinensis</name>
    <dbReference type="NCBI Taxonomy" id="1286938"/>
    <lineage>
        <taxon>Bacteria</taxon>
        <taxon>Bacillati</taxon>
        <taxon>Actinomycetota</taxon>
        <taxon>Actinomycetes</taxon>
        <taxon>Streptosporangiales</taxon>
        <taxon>Streptosporangiaceae</taxon>
        <taxon>Nonomuraea</taxon>
    </lineage>
</organism>
<protein>
    <submittedName>
        <fullName evidence="3">SDR family oxidoreductase</fullName>
    </submittedName>
</protein>
<sequence>MRILMSGAGGALGRATVPALVKAGHEVRALGRGPGEGGDSRWFPGERVKDAVRGCDAVLLLPERRADPAAARALVAAACGAGVPHLLRVAAPATGRERRRREDAERVVRSSGLGWTLVRHSHLHQSLDLLLRQWAASPVLPVDPSLPWQPVDAREVAGYLTGLLAGEPRRAALAYGGPEVLSTSELVRTWLRARGLRRLCPRVRYPGKAAAEQRAGWLMVRNAPLGTLGWREWLTPAAELSDDFAEEHTASPTSPANQPERDPDVRVYGGDEGYQRQTRA</sequence>
<evidence type="ECO:0000313" key="4">
    <source>
        <dbReference type="Proteomes" id="UP001596096"/>
    </source>
</evidence>
<dbReference type="Pfam" id="PF13460">
    <property type="entry name" value="NAD_binding_10"/>
    <property type="match status" value="1"/>
</dbReference>
<evidence type="ECO:0000256" key="1">
    <source>
        <dbReference type="SAM" id="MobiDB-lite"/>
    </source>
</evidence>
<gene>
    <name evidence="3" type="ORF">ACFPUY_27045</name>
</gene>
<proteinExistence type="predicted"/>
<accession>A0ABW1BZL2</accession>
<dbReference type="EMBL" id="JBHSNW010000015">
    <property type="protein sequence ID" value="MFC5818776.1"/>
    <property type="molecule type" value="Genomic_DNA"/>
</dbReference>
<evidence type="ECO:0000313" key="3">
    <source>
        <dbReference type="EMBL" id="MFC5818776.1"/>
    </source>
</evidence>
<comment type="caution">
    <text evidence="3">The sequence shown here is derived from an EMBL/GenBank/DDBJ whole genome shotgun (WGS) entry which is preliminary data.</text>
</comment>
<reference evidence="4" key="1">
    <citation type="journal article" date="2019" name="Int. J. Syst. Evol. Microbiol.">
        <title>The Global Catalogue of Microorganisms (GCM) 10K type strain sequencing project: providing services to taxonomists for standard genome sequencing and annotation.</title>
        <authorList>
            <consortium name="The Broad Institute Genomics Platform"/>
            <consortium name="The Broad Institute Genome Sequencing Center for Infectious Disease"/>
            <person name="Wu L."/>
            <person name="Ma J."/>
        </authorList>
    </citation>
    <scope>NUCLEOTIDE SEQUENCE [LARGE SCALE GENOMIC DNA]</scope>
    <source>
        <strain evidence="4">CGMCC 4.7106</strain>
    </source>
</reference>